<proteinExistence type="predicted"/>
<evidence type="ECO:0000313" key="1">
    <source>
        <dbReference type="EMBL" id="CDW23544.1"/>
    </source>
</evidence>
<organism evidence="1">
    <name type="scientific">Lepeophtheirus salmonis</name>
    <name type="common">Salmon louse</name>
    <name type="synonym">Caligus salmonis</name>
    <dbReference type="NCBI Taxonomy" id="72036"/>
    <lineage>
        <taxon>Eukaryota</taxon>
        <taxon>Metazoa</taxon>
        <taxon>Ecdysozoa</taxon>
        <taxon>Arthropoda</taxon>
        <taxon>Crustacea</taxon>
        <taxon>Multicrustacea</taxon>
        <taxon>Hexanauplia</taxon>
        <taxon>Copepoda</taxon>
        <taxon>Siphonostomatoida</taxon>
        <taxon>Caligidae</taxon>
        <taxon>Lepeophtheirus</taxon>
    </lineage>
</organism>
<accession>A0A0K2TBV0</accession>
<protein>
    <submittedName>
        <fullName evidence="1">Uncharacterized protein</fullName>
    </submittedName>
</protein>
<sequence length="37" mass="4518">MKPVPLQYYFYSLSPRIIKKKKFLTLYNLPIIIVQLF</sequence>
<dbReference type="EMBL" id="HACA01006183">
    <property type="protein sequence ID" value="CDW23544.1"/>
    <property type="molecule type" value="Transcribed_RNA"/>
</dbReference>
<name>A0A0K2TBV0_LEPSM</name>
<reference evidence="1" key="1">
    <citation type="submission" date="2014-05" db="EMBL/GenBank/DDBJ databases">
        <authorList>
            <person name="Chronopoulou M."/>
        </authorList>
    </citation>
    <scope>NUCLEOTIDE SEQUENCE</scope>
    <source>
        <tissue evidence="1">Whole organism</tissue>
    </source>
</reference>
<dbReference type="AlphaFoldDB" id="A0A0K2TBV0"/>